<sequence>MNPIKSFQNKKRGISILGVLLLGVIIILVVSYFNISVQSVVESPETQKNFNYVASTGRNIWHNYLKRPISYVWNDIVYVFGHVLRPK</sequence>
<evidence type="ECO:0000313" key="3">
    <source>
        <dbReference type="Proteomes" id="UP000179275"/>
    </source>
</evidence>
<protein>
    <submittedName>
        <fullName evidence="2">Uncharacterized protein</fullName>
    </submittedName>
</protein>
<dbReference type="EMBL" id="MFUG01000003">
    <property type="protein sequence ID" value="OGI76416.1"/>
    <property type="molecule type" value="Genomic_DNA"/>
</dbReference>
<accession>A0A1F6W3R1</accession>
<feature type="transmembrane region" description="Helical" evidence="1">
    <location>
        <begin position="12"/>
        <end position="33"/>
    </location>
</feature>
<name>A0A1F6W3R1_9BACT</name>
<evidence type="ECO:0000313" key="2">
    <source>
        <dbReference type="EMBL" id="OGI76416.1"/>
    </source>
</evidence>
<keyword evidence="1" id="KW-1133">Transmembrane helix</keyword>
<proteinExistence type="predicted"/>
<reference evidence="2 3" key="1">
    <citation type="journal article" date="2016" name="Nat. Commun.">
        <title>Thousands of microbial genomes shed light on interconnected biogeochemical processes in an aquifer system.</title>
        <authorList>
            <person name="Anantharaman K."/>
            <person name="Brown C.T."/>
            <person name="Hug L.A."/>
            <person name="Sharon I."/>
            <person name="Castelle C.J."/>
            <person name="Probst A.J."/>
            <person name="Thomas B.C."/>
            <person name="Singh A."/>
            <person name="Wilkins M.J."/>
            <person name="Karaoz U."/>
            <person name="Brodie E.L."/>
            <person name="Williams K.H."/>
            <person name="Hubbard S.S."/>
            <person name="Banfield J.F."/>
        </authorList>
    </citation>
    <scope>NUCLEOTIDE SEQUENCE [LARGE SCALE GENOMIC DNA]</scope>
</reference>
<keyword evidence="1" id="KW-0812">Transmembrane</keyword>
<evidence type="ECO:0000256" key="1">
    <source>
        <dbReference type="SAM" id="Phobius"/>
    </source>
</evidence>
<dbReference type="Proteomes" id="UP000179275">
    <property type="component" value="Unassembled WGS sequence"/>
</dbReference>
<dbReference type="AlphaFoldDB" id="A0A1F6W3R1"/>
<gene>
    <name evidence="2" type="ORF">A3C67_02170</name>
</gene>
<organism evidence="2 3">
    <name type="scientific">Candidatus Nomurabacteria bacterium RIFCSPHIGHO2_02_FULL_42_19</name>
    <dbReference type="NCBI Taxonomy" id="1801756"/>
    <lineage>
        <taxon>Bacteria</taxon>
        <taxon>Candidatus Nomuraibacteriota</taxon>
    </lineage>
</organism>
<dbReference type="STRING" id="1801756.A3C67_02170"/>
<comment type="caution">
    <text evidence="2">The sequence shown here is derived from an EMBL/GenBank/DDBJ whole genome shotgun (WGS) entry which is preliminary data.</text>
</comment>
<keyword evidence="1" id="KW-0472">Membrane</keyword>